<sequence>MTLDSASIFEDCDVSLELSMENSNADRVIRGCKSVPGTAPILSAVNGKAMVWLTRKAYDDNGYWFQVKITALRTEMQGNQDTASTGDIGKIIGITVGIIVFLVILIIICICCYKRRNANEKPQENKNGKLNDKLDNSLSPYVGHGYENNMAKLSYEDSFHQSPGSDRKLLSSDQKSKSALERFGDTSARKEKSEGVDATPKRDRHQNHGFNRNETNFGQDVGRNVSKQRFADECLERASDQSSLTDLSSLAVASKPVSTQKSMQDSKSSPKPSGLRRPRENKSDSNQYQPSATSEFDRYKDGKDEDRSYKSNKNLSSDKYDAGWEKSQRKPDEKRRHNDYEEYDNEERIRDRGPKADRKLRNYSQDDDDSDQMEDTRKNKKRSESSDKHDVSWEKSQRRPDEKRRHNEYDNEDKKREKEIQKKKSERDGRSHSREDVREHEGRFIKSASGRKPKSKNPKMGRSRSTGNALDDLYSDDGKMQPKSSSVRSLSVMDDDDTELDSNYQPFKRSGSKTSLYASRSSLYGRRRKNSMGETMSMSSYALSSYVHDDLDSRVGDFDSSLLSHKEKERLFKSTGDLNVSSAIIVRECATQTGSSKEVSVYGKRTVPQRKHGKRYNRGTQTTRQRRDSGASEKSGRSERSGKSVRSNRNLRSKSRSKESLSRRHRSRSRDLSDDDTNQYHSRSKSNQREKYTSDRNGKSSRNKSKERSHSRQRHRDHSESEDEQSQYSSKSYETNKTEQNSQLSFAPYSSVPAQHAHQYGQQIPQFLPAGYPPAGYPMVIQQPTTAFISTDQNGMPVIIPVTSLTERAIQQKPAVPVKPNASKWDQLVNITDDIKKRRHQMGESLETESVMSSVWSQPRVHRSESPYTKTQKMQGSDRIYGSQYAAAYDVGTPDSEYTVGYSRNYSATDSSV</sequence>
<feature type="compositionally biased region" description="Polar residues" evidence="1">
    <location>
        <begin position="284"/>
        <end position="294"/>
    </location>
</feature>
<evidence type="ECO:0000256" key="2">
    <source>
        <dbReference type="SAM" id="Phobius"/>
    </source>
</evidence>
<gene>
    <name evidence="3" type="ORF">CUNI_LOCUS11701</name>
</gene>
<evidence type="ECO:0000313" key="3">
    <source>
        <dbReference type="EMBL" id="CAG5126143.1"/>
    </source>
</evidence>
<feature type="region of interest" description="Disordered" evidence="1">
    <location>
        <begin position="157"/>
        <end position="515"/>
    </location>
</feature>
<organism evidence="3 4">
    <name type="scientific">Candidula unifasciata</name>
    <dbReference type="NCBI Taxonomy" id="100452"/>
    <lineage>
        <taxon>Eukaryota</taxon>
        <taxon>Metazoa</taxon>
        <taxon>Spiralia</taxon>
        <taxon>Lophotrochozoa</taxon>
        <taxon>Mollusca</taxon>
        <taxon>Gastropoda</taxon>
        <taxon>Heterobranchia</taxon>
        <taxon>Euthyneura</taxon>
        <taxon>Panpulmonata</taxon>
        <taxon>Eupulmonata</taxon>
        <taxon>Stylommatophora</taxon>
        <taxon>Helicina</taxon>
        <taxon>Helicoidea</taxon>
        <taxon>Geomitridae</taxon>
        <taxon>Candidula</taxon>
    </lineage>
</organism>
<feature type="compositionally biased region" description="Basic and acidic residues" evidence="1">
    <location>
        <begin position="157"/>
        <end position="201"/>
    </location>
</feature>
<keyword evidence="2" id="KW-0812">Transmembrane</keyword>
<feature type="compositionally biased region" description="Basic and acidic residues" evidence="1">
    <location>
        <begin position="625"/>
        <end position="642"/>
    </location>
</feature>
<keyword evidence="2" id="KW-0472">Membrane</keyword>
<dbReference type="AlphaFoldDB" id="A0A8S3ZA11"/>
<feature type="region of interest" description="Disordered" evidence="1">
    <location>
        <begin position="592"/>
        <end position="741"/>
    </location>
</feature>
<name>A0A8S3ZA11_9EUPU</name>
<feature type="compositionally biased region" description="Basic and acidic residues" evidence="1">
    <location>
        <begin position="229"/>
        <end position="239"/>
    </location>
</feature>
<feature type="transmembrane region" description="Helical" evidence="2">
    <location>
        <begin position="91"/>
        <end position="113"/>
    </location>
</feature>
<comment type="caution">
    <text evidence="3">The sequence shown here is derived from an EMBL/GenBank/DDBJ whole genome shotgun (WGS) entry which is preliminary data.</text>
</comment>
<feature type="compositionally biased region" description="Basic and acidic residues" evidence="1">
    <location>
        <begin position="295"/>
        <end position="309"/>
    </location>
</feature>
<feature type="compositionally biased region" description="Basic and acidic residues" evidence="1">
    <location>
        <begin position="374"/>
        <end position="444"/>
    </location>
</feature>
<dbReference type="OrthoDB" id="6115887at2759"/>
<feature type="compositionally biased region" description="Polar residues" evidence="1">
    <location>
        <begin position="208"/>
        <end position="218"/>
    </location>
</feature>
<feature type="compositionally biased region" description="Basic and acidic residues" evidence="1">
    <location>
        <begin position="687"/>
        <end position="710"/>
    </location>
</feature>
<evidence type="ECO:0000313" key="4">
    <source>
        <dbReference type="Proteomes" id="UP000678393"/>
    </source>
</evidence>
<accession>A0A8S3ZA11</accession>
<evidence type="ECO:0000256" key="1">
    <source>
        <dbReference type="SAM" id="MobiDB-lite"/>
    </source>
</evidence>
<feature type="compositionally biased region" description="Basic residues" evidence="1">
    <location>
        <begin position="449"/>
        <end position="462"/>
    </location>
</feature>
<feature type="compositionally biased region" description="Basic and acidic residues" evidence="1">
    <location>
        <begin position="316"/>
        <end position="360"/>
    </location>
</feature>
<dbReference type="EMBL" id="CAJHNH020002269">
    <property type="protein sequence ID" value="CAG5126143.1"/>
    <property type="molecule type" value="Genomic_DNA"/>
</dbReference>
<feature type="compositionally biased region" description="Polar residues" evidence="1">
    <location>
        <begin position="256"/>
        <end position="271"/>
    </location>
</feature>
<feature type="compositionally biased region" description="Low complexity" evidence="1">
    <location>
        <begin position="240"/>
        <end position="250"/>
    </location>
</feature>
<protein>
    <submittedName>
        <fullName evidence="3">Uncharacterized protein</fullName>
    </submittedName>
</protein>
<proteinExistence type="predicted"/>
<feature type="compositionally biased region" description="Basic residues" evidence="1">
    <location>
        <begin position="607"/>
        <end position="617"/>
    </location>
</feature>
<keyword evidence="2" id="KW-1133">Transmembrane helix</keyword>
<keyword evidence="4" id="KW-1185">Reference proteome</keyword>
<dbReference type="Proteomes" id="UP000678393">
    <property type="component" value="Unassembled WGS sequence"/>
</dbReference>
<reference evidence="3" key="1">
    <citation type="submission" date="2021-04" db="EMBL/GenBank/DDBJ databases">
        <authorList>
            <consortium name="Molecular Ecology Group"/>
        </authorList>
    </citation>
    <scope>NUCLEOTIDE SEQUENCE</scope>
</reference>